<dbReference type="PROSITE" id="PS00108">
    <property type="entry name" value="PROTEIN_KINASE_ST"/>
    <property type="match status" value="1"/>
</dbReference>
<dbReference type="Gene3D" id="1.10.510.10">
    <property type="entry name" value="Transferase(Phosphotransferase) domain 1"/>
    <property type="match status" value="1"/>
</dbReference>
<dbReference type="InterPro" id="IPR000719">
    <property type="entry name" value="Prot_kinase_dom"/>
</dbReference>
<dbReference type="FunFam" id="1.10.510.10:FF:000251">
    <property type="entry name" value="eukaryotic translation initiation factor 2-alpha kinase 3"/>
    <property type="match status" value="1"/>
</dbReference>
<evidence type="ECO:0000256" key="15">
    <source>
        <dbReference type="ARBA" id="ARBA00023136"/>
    </source>
</evidence>
<reference evidence="24" key="2">
    <citation type="submission" date="2021-08" db="EMBL/GenBank/DDBJ databases">
        <authorList>
            <person name="Eriksson T."/>
        </authorList>
    </citation>
    <scope>NUCLEOTIDE SEQUENCE</scope>
    <source>
        <strain evidence="24">Stoneville</strain>
        <tissue evidence="24">Whole head</tissue>
    </source>
</reference>
<keyword evidence="11 20" id="KW-0067">ATP-binding</keyword>
<dbReference type="GO" id="GO:0005789">
    <property type="term" value="C:endoplasmic reticulum membrane"/>
    <property type="evidence" value="ECO:0007669"/>
    <property type="project" value="UniProtKB-SubCell"/>
</dbReference>
<evidence type="ECO:0000256" key="16">
    <source>
        <dbReference type="ARBA" id="ARBA00023180"/>
    </source>
</evidence>
<dbReference type="GO" id="GO:0005634">
    <property type="term" value="C:nucleus"/>
    <property type="evidence" value="ECO:0007669"/>
    <property type="project" value="TreeGrafter"/>
</dbReference>
<dbReference type="Pfam" id="PF00069">
    <property type="entry name" value="Pkinase"/>
    <property type="match status" value="2"/>
</dbReference>
<accession>A0A8J6LIX6</accession>
<dbReference type="PROSITE" id="PS00107">
    <property type="entry name" value="PROTEIN_KINASE_ATP"/>
    <property type="match status" value="1"/>
</dbReference>
<keyword evidence="16" id="KW-0325">Glycoprotein</keyword>
<dbReference type="FunFam" id="3.30.200.20:FF:000193">
    <property type="entry name" value="Eukaryotic translation initiation factor 2-alpha kinase 3"/>
    <property type="match status" value="1"/>
</dbReference>
<evidence type="ECO:0000256" key="9">
    <source>
        <dbReference type="ARBA" id="ARBA00022777"/>
    </source>
</evidence>
<dbReference type="InterPro" id="IPR011009">
    <property type="entry name" value="Kinase-like_dom_sf"/>
</dbReference>
<evidence type="ECO:0000256" key="1">
    <source>
        <dbReference type="ARBA" id="ARBA00004115"/>
    </source>
</evidence>
<keyword evidence="13" id="KW-1133">Transmembrane helix</keyword>
<evidence type="ECO:0000256" key="3">
    <source>
        <dbReference type="ARBA" id="ARBA00022527"/>
    </source>
</evidence>
<feature type="compositionally biased region" description="Acidic residues" evidence="21">
    <location>
        <begin position="388"/>
        <end position="397"/>
    </location>
</feature>
<feature type="binding site" evidence="20">
    <location>
        <position position="278"/>
    </location>
    <ligand>
        <name>ATP</name>
        <dbReference type="ChEBI" id="CHEBI:30616"/>
    </ligand>
</feature>
<dbReference type="GO" id="GO:0005524">
    <property type="term" value="F:ATP binding"/>
    <property type="evidence" value="ECO:0007669"/>
    <property type="project" value="UniProtKB-UniRule"/>
</dbReference>
<feature type="compositionally biased region" description="Polar residues" evidence="21">
    <location>
        <begin position="352"/>
        <end position="374"/>
    </location>
</feature>
<dbReference type="PANTHER" id="PTHR11042">
    <property type="entry name" value="EUKARYOTIC TRANSLATION INITIATION FACTOR 2-ALPHA KINASE EIF2-ALPHA KINASE -RELATED"/>
    <property type="match status" value="1"/>
</dbReference>
<evidence type="ECO:0000256" key="20">
    <source>
        <dbReference type="PROSITE-ProRule" id="PRU10141"/>
    </source>
</evidence>
<evidence type="ECO:0000256" key="7">
    <source>
        <dbReference type="ARBA" id="ARBA00022729"/>
    </source>
</evidence>
<evidence type="ECO:0000256" key="12">
    <source>
        <dbReference type="ARBA" id="ARBA00022845"/>
    </source>
</evidence>
<dbReference type="InterPro" id="IPR008271">
    <property type="entry name" value="Ser/Thr_kinase_AS"/>
</dbReference>
<dbReference type="SMART" id="SM00220">
    <property type="entry name" value="S_TKc"/>
    <property type="match status" value="1"/>
</dbReference>
<evidence type="ECO:0000256" key="18">
    <source>
        <dbReference type="ARBA" id="ARBA00037982"/>
    </source>
</evidence>
<evidence type="ECO:0000256" key="17">
    <source>
        <dbReference type="ARBA" id="ARBA00023230"/>
    </source>
</evidence>
<keyword evidence="17" id="KW-0834">Unfolded protein response</keyword>
<feature type="chain" id="PRO_5035229706" description="non-specific serine/threonine protein kinase" evidence="22">
    <location>
        <begin position="19"/>
        <end position="666"/>
    </location>
</feature>
<evidence type="ECO:0000256" key="5">
    <source>
        <dbReference type="ARBA" id="ARBA00022679"/>
    </source>
</evidence>
<dbReference type="PANTHER" id="PTHR11042:SF91">
    <property type="entry name" value="EUKARYOTIC TRANSLATION INITIATION FACTOR 2-ALPHA KINASE"/>
    <property type="match status" value="1"/>
</dbReference>
<keyword evidence="4" id="KW-0597">Phosphoprotein</keyword>
<feature type="domain" description="Protein kinase" evidence="23">
    <location>
        <begin position="249"/>
        <end position="638"/>
    </location>
</feature>
<dbReference type="AlphaFoldDB" id="A0A8J6LIX6"/>
<comment type="caution">
    <text evidence="24">The sequence shown here is derived from an EMBL/GenBank/DDBJ whole genome shotgun (WGS) entry which is preliminary data.</text>
</comment>
<dbReference type="InterPro" id="IPR050339">
    <property type="entry name" value="CC_SR_Kinase"/>
</dbReference>
<dbReference type="InterPro" id="IPR017441">
    <property type="entry name" value="Protein_kinase_ATP_BS"/>
</dbReference>
<evidence type="ECO:0000256" key="11">
    <source>
        <dbReference type="ARBA" id="ARBA00022840"/>
    </source>
</evidence>
<keyword evidence="7 22" id="KW-0732">Signal</keyword>
<keyword evidence="14" id="KW-0346">Stress response</keyword>
<evidence type="ECO:0000256" key="21">
    <source>
        <dbReference type="SAM" id="MobiDB-lite"/>
    </source>
</evidence>
<keyword evidence="9" id="KW-0418">Kinase</keyword>
<gene>
    <name evidence="24" type="ORF">GEV33_002351</name>
</gene>
<dbReference type="InterPro" id="IPR015943">
    <property type="entry name" value="WD40/YVTN_repeat-like_dom_sf"/>
</dbReference>
<dbReference type="SUPFAM" id="SSF50998">
    <property type="entry name" value="Quinoprotein alcohol dehydrogenase-like"/>
    <property type="match status" value="1"/>
</dbReference>
<dbReference type="PROSITE" id="PS50011">
    <property type="entry name" value="PROTEIN_KINASE_DOM"/>
    <property type="match status" value="1"/>
</dbReference>
<evidence type="ECO:0000256" key="19">
    <source>
        <dbReference type="ARBA" id="ARBA00041500"/>
    </source>
</evidence>
<dbReference type="EMBL" id="JABDTM020011896">
    <property type="protein sequence ID" value="KAH0820447.1"/>
    <property type="molecule type" value="Genomic_DNA"/>
</dbReference>
<keyword evidence="3" id="KW-0723">Serine/threonine-protein kinase</keyword>
<dbReference type="InterPro" id="IPR011047">
    <property type="entry name" value="Quinoprotein_ADH-like_sf"/>
</dbReference>
<evidence type="ECO:0000313" key="24">
    <source>
        <dbReference type="EMBL" id="KAH0820447.1"/>
    </source>
</evidence>
<evidence type="ECO:0000256" key="4">
    <source>
        <dbReference type="ARBA" id="ARBA00022553"/>
    </source>
</evidence>
<keyword evidence="5" id="KW-0808">Transferase</keyword>
<dbReference type="GO" id="GO:0004694">
    <property type="term" value="F:eukaryotic translation initiation factor 2alpha kinase activity"/>
    <property type="evidence" value="ECO:0007669"/>
    <property type="project" value="TreeGrafter"/>
</dbReference>
<reference evidence="24" key="1">
    <citation type="journal article" date="2020" name="J Insects Food Feed">
        <title>The yellow mealworm (Tenebrio molitor) genome: a resource for the emerging insects as food and feed industry.</title>
        <authorList>
            <person name="Eriksson T."/>
            <person name="Andere A."/>
            <person name="Kelstrup H."/>
            <person name="Emery V."/>
            <person name="Picard C."/>
        </authorList>
    </citation>
    <scope>NUCLEOTIDE SEQUENCE</scope>
    <source>
        <strain evidence="24">Stoneville</strain>
        <tissue evidence="24">Whole head</tissue>
    </source>
</reference>
<feature type="region of interest" description="Disordered" evidence="21">
    <location>
        <begin position="352"/>
        <end position="424"/>
    </location>
</feature>
<evidence type="ECO:0000313" key="25">
    <source>
        <dbReference type="Proteomes" id="UP000719412"/>
    </source>
</evidence>
<dbReference type="Gene3D" id="2.130.10.10">
    <property type="entry name" value="YVTN repeat-like/Quinoprotein amine dehydrogenase"/>
    <property type="match status" value="1"/>
</dbReference>
<feature type="signal peptide" evidence="22">
    <location>
        <begin position="1"/>
        <end position="18"/>
    </location>
</feature>
<evidence type="ECO:0000256" key="14">
    <source>
        <dbReference type="ARBA" id="ARBA00023016"/>
    </source>
</evidence>
<keyword evidence="6" id="KW-0812">Transmembrane</keyword>
<dbReference type="Gene3D" id="3.30.200.20">
    <property type="entry name" value="Phosphorylase Kinase, domain 1"/>
    <property type="match status" value="1"/>
</dbReference>
<evidence type="ECO:0000256" key="6">
    <source>
        <dbReference type="ARBA" id="ARBA00022692"/>
    </source>
</evidence>
<sequence>MILFTSIFTFLIVAFVQAQDYEKLPNCVDNSVPGLVLVSTIDGKLSAVTSEGTLKWQIDTDPGPLLVSNIHNLELTNSGNWIRIIPSLSGSLYRFDGVTIDPISISAESLLRSSFKYSDDLVIAGGLEVRTYGVRFRTGEVVYTCSSLNCVNNTNSGSEIDDILLLERTTQTVRAVESRSGNERKEALVALFTMSVVFNLMFRSFSRRHHQKQVIFVDRPIEVSSKDSSSERVSESSDSTFSSRYVNDFDTLQCLGKGGFGVVFEVKQKIDECHYAIKRIVLPYEESKRDAVMREVKALAKLEHHNIVRYFNSWVEKPPYGWQELYDSNWIKETNELFSDNTTTHNTVSFSHQNNSFRVGQRTTSSAPSGYTMRSESKSNDSFIVFENSDDEEEENETSVLRSNQRSKRTESVSYDESHSSASPINWRKPSRRYHVLTETSPTVKNQPAFLYIQMQLCQKHSLKEWLVENRNRNFADILHIFKQIVSAVEYVHLQGLIHRDLKPSNIFFSLDGQIKVGDFGLVKDEEESRDASNGLNSLRGHTKEVGTRLYMSPEQLSGQKYNYKVDIYSLGLIFFELLVYFSTDMERIRTMTDIRNNKFPKNFVEQYAEEYNLLTMMLCQLPEKRLTTFGIRARPPLNCCDSDYNKVYDFELPKPTKMTGVIHSK</sequence>
<dbReference type="Proteomes" id="UP000719412">
    <property type="component" value="Unassembled WGS sequence"/>
</dbReference>
<dbReference type="GO" id="GO:0006986">
    <property type="term" value="P:response to unfolded protein"/>
    <property type="evidence" value="ECO:0007669"/>
    <property type="project" value="UniProtKB-KW"/>
</dbReference>
<keyword evidence="8 20" id="KW-0547">Nucleotide-binding</keyword>
<comment type="similarity">
    <text evidence="18">Belongs to the protein kinase superfamily. Ser/Thr protein kinase family. GCN2 subfamily.</text>
</comment>
<feature type="compositionally biased region" description="Basic and acidic residues" evidence="21">
    <location>
        <begin position="408"/>
        <end position="419"/>
    </location>
</feature>
<evidence type="ECO:0000256" key="8">
    <source>
        <dbReference type="ARBA" id="ARBA00022741"/>
    </source>
</evidence>
<comment type="subcellular location">
    <subcellularLocation>
        <location evidence="1">Endoplasmic reticulum membrane</location>
        <topology evidence="1">Single-pass type I membrane protein</topology>
    </subcellularLocation>
</comment>
<evidence type="ECO:0000259" key="23">
    <source>
        <dbReference type="PROSITE" id="PS50011"/>
    </source>
</evidence>
<dbReference type="SUPFAM" id="SSF56112">
    <property type="entry name" value="Protein kinase-like (PK-like)"/>
    <property type="match status" value="1"/>
</dbReference>
<proteinExistence type="inferred from homology"/>
<protein>
    <recommendedName>
        <fullName evidence="2">non-specific serine/threonine protein kinase</fullName>
        <ecNumber evidence="2">2.7.11.1</ecNumber>
    </recommendedName>
    <alternativeName>
        <fullName evidence="19">PRKR-like endoplasmic reticulum kinase</fullName>
    </alternativeName>
</protein>
<evidence type="ECO:0000256" key="13">
    <source>
        <dbReference type="ARBA" id="ARBA00022989"/>
    </source>
</evidence>
<keyword evidence="25" id="KW-1185">Reference proteome</keyword>
<evidence type="ECO:0000256" key="10">
    <source>
        <dbReference type="ARBA" id="ARBA00022824"/>
    </source>
</evidence>
<dbReference type="EC" id="2.7.11.1" evidence="2"/>
<keyword evidence="10" id="KW-0256">Endoplasmic reticulum</keyword>
<evidence type="ECO:0000256" key="22">
    <source>
        <dbReference type="SAM" id="SignalP"/>
    </source>
</evidence>
<evidence type="ECO:0000256" key="2">
    <source>
        <dbReference type="ARBA" id="ARBA00012513"/>
    </source>
</evidence>
<keyword evidence="12" id="KW-0810">Translation regulation</keyword>
<organism evidence="24 25">
    <name type="scientific">Tenebrio molitor</name>
    <name type="common">Yellow mealworm beetle</name>
    <dbReference type="NCBI Taxonomy" id="7067"/>
    <lineage>
        <taxon>Eukaryota</taxon>
        <taxon>Metazoa</taxon>
        <taxon>Ecdysozoa</taxon>
        <taxon>Arthropoda</taxon>
        <taxon>Hexapoda</taxon>
        <taxon>Insecta</taxon>
        <taxon>Pterygota</taxon>
        <taxon>Neoptera</taxon>
        <taxon>Endopterygota</taxon>
        <taxon>Coleoptera</taxon>
        <taxon>Polyphaga</taxon>
        <taxon>Cucujiformia</taxon>
        <taxon>Tenebrionidae</taxon>
        <taxon>Tenebrio</taxon>
    </lineage>
</organism>
<name>A0A8J6LIX6_TENMO</name>
<keyword evidence="15" id="KW-0472">Membrane</keyword>